<sequence>MKTFRLINTIIWTVETFEIGEAPPYLAISHAWSDNIFPKQLPLNPSFGGNAIRQTLLKRDFDSVTYCWVDLFCIKQDSDDDMNEQIPLMGQIYGNAEAVLIILTNELNLTQEQVDYGTAQLDEALAIWKTEAWTDGGMSQYWGLGEGRTKLVQAMKILSRFTNAAWGTRVWTLQEYLLATNVLWIGSDLEPISIDDELFVAIPGLCDQFEITECTVRGELINNNYELLFSHFSGMAARRFSATDRTRVMEMLGNRQAFLPVDEVYGTMAVSTVEISIQPKESRESAWKRWLEAALTAGHLRWLMIPPAMLLTEEAAELTCEGVLCSKRHELSSTSGLDRVTPYGPVVIFSLSLVSINSNSIQLKYNNNEISIS</sequence>
<keyword evidence="3" id="KW-1185">Reference proteome</keyword>
<gene>
    <name evidence="2" type="ORF">PAC_01360</name>
</gene>
<dbReference type="Proteomes" id="UP000184330">
    <property type="component" value="Unassembled WGS sequence"/>
</dbReference>
<protein>
    <recommendedName>
        <fullName evidence="1">Heterokaryon incompatibility domain-containing protein</fullName>
    </recommendedName>
</protein>
<dbReference type="OrthoDB" id="2157530at2759"/>
<name>A0A1L7WFC5_9HELO</name>
<organism evidence="2 3">
    <name type="scientific">Phialocephala subalpina</name>
    <dbReference type="NCBI Taxonomy" id="576137"/>
    <lineage>
        <taxon>Eukaryota</taxon>
        <taxon>Fungi</taxon>
        <taxon>Dikarya</taxon>
        <taxon>Ascomycota</taxon>
        <taxon>Pezizomycotina</taxon>
        <taxon>Leotiomycetes</taxon>
        <taxon>Helotiales</taxon>
        <taxon>Mollisiaceae</taxon>
        <taxon>Phialocephala</taxon>
        <taxon>Phialocephala fortinii species complex</taxon>
    </lineage>
</organism>
<evidence type="ECO:0000259" key="1">
    <source>
        <dbReference type="Pfam" id="PF06985"/>
    </source>
</evidence>
<evidence type="ECO:0000313" key="3">
    <source>
        <dbReference type="Proteomes" id="UP000184330"/>
    </source>
</evidence>
<dbReference type="PANTHER" id="PTHR24148:SF73">
    <property type="entry name" value="HET DOMAIN PROTEIN (AFU_ORTHOLOGUE AFUA_8G01020)"/>
    <property type="match status" value="1"/>
</dbReference>
<dbReference type="InterPro" id="IPR052895">
    <property type="entry name" value="HetReg/Transcr_Mod"/>
</dbReference>
<proteinExistence type="predicted"/>
<dbReference type="EMBL" id="FJOG01000002">
    <property type="protein sequence ID" value="CZR51484.1"/>
    <property type="molecule type" value="Genomic_DNA"/>
</dbReference>
<evidence type="ECO:0000313" key="2">
    <source>
        <dbReference type="EMBL" id="CZR51484.1"/>
    </source>
</evidence>
<feature type="domain" description="Heterokaryon incompatibility" evidence="1">
    <location>
        <begin position="25"/>
        <end position="175"/>
    </location>
</feature>
<reference evidence="2 3" key="1">
    <citation type="submission" date="2016-03" db="EMBL/GenBank/DDBJ databases">
        <authorList>
            <person name="Ploux O."/>
        </authorList>
    </citation>
    <scope>NUCLEOTIDE SEQUENCE [LARGE SCALE GENOMIC DNA]</scope>
    <source>
        <strain evidence="2 3">UAMH 11012</strain>
    </source>
</reference>
<dbReference type="AlphaFoldDB" id="A0A1L7WFC5"/>
<dbReference type="InterPro" id="IPR010730">
    <property type="entry name" value="HET"/>
</dbReference>
<dbReference type="PANTHER" id="PTHR24148">
    <property type="entry name" value="ANKYRIN REPEAT DOMAIN-CONTAINING PROTEIN 39 HOMOLOG-RELATED"/>
    <property type="match status" value="1"/>
</dbReference>
<accession>A0A1L7WFC5</accession>
<dbReference type="Pfam" id="PF06985">
    <property type="entry name" value="HET"/>
    <property type="match status" value="1"/>
</dbReference>